<dbReference type="SUPFAM" id="SSF88723">
    <property type="entry name" value="PIN domain-like"/>
    <property type="match status" value="1"/>
</dbReference>
<evidence type="ECO:0000259" key="4">
    <source>
        <dbReference type="SMART" id="SM00484"/>
    </source>
</evidence>
<organism evidence="5 6">
    <name type="scientific">Colletotrichum navitas</name>
    <dbReference type="NCBI Taxonomy" id="681940"/>
    <lineage>
        <taxon>Eukaryota</taxon>
        <taxon>Fungi</taxon>
        <taxon>Dikarya</taxon>
        <taxon>Ascomycota</taxon>
        <taxon>Pezizomycotina</taxon>
        <taxon>Sordariomycetes</taxon>
        <taxon>Hypocreomycetidae</taxon>
        <taxon>Glomerellales</taxon>
        <taxon>Glomerellaceae</taxon>
        <taxon>Colletotrichum</taxon>
        <taxon>Colletotrichum graminicola species complex</taxon>
    </lineage>
</organism>
<dbReference type="EMBL" id="JAHLJV010000039">
    <property type="protein sequence ID" value="KAK1585997.1"/>
    <property type="molecule type" value="Genomic_DNA"/>
</dbReference>
<dbReference type="RefSeq" id="XP_060412965.1">
    <property type="nucleotide sequence ID" value="XM_060558076.1"/>
</dbReference>
<dbReference type="InterPro" id="IPR006084">
    <property type="entry name" value="XPG/Rad2"/>
</dbReference>
<feature type="compositionally biased region" description="Polar residues" evidence="3">
    <location>
        <begin position="626"/>
        <end position="638"/>
    </location>
</feature>
<dbReference type="InterPro" id="IPR029060">
    <property type="entry name" value="PIN-like_dom_sf"/>
</dbReference>
<protein>
    <submittedName>
        <fullName evidence="5">PIN domain-like protein</fullName>
    </submittedName>
</protein>
<dbReference type="Pfam" id="PF00867">
    <property type="entry name" value="XPG_I"/>
    <property type="match status" value="1"/>
</dbReference>
<evidence type="ECO:0000256" key="3">
    <source>
        <dbReference type="SAM" id="MobiDB-lite"/>
    </source>
</evidence>
<proteinExistence type="predicted"/>
<feature type="region of interest" description="Disordered" evidence="3">
    <location>
        <begin position="619"/>
        <end position="653"/>
    </location>
</feature>
<dbReference type="GeneID" id="85442316"/>
<dbReference type="SMART" id="SM00484">
    <property type="entry name" value="XPGI"/>
    <property type="match status" value="1"/>
</dbReference>
<sequence length="653" mass="74016">MGINHFWNVVNEAGRKRSLAQWAANHLKEHGRPLRIAIDEAHWRFKNITDAKEAEIQEKSPGSHPREKAILERTLPLLRLGIQLLFVFDGEKRPEMKKGSKRYCQREATTALLKGMLDHFHVPWHQAPGEAEAECALLQQKGLVDAVWSEDGDSFMFGCTLLIKDLRNGKNQKLKEEAQSFDMRDIRKTGLFNKKSITLFGMLTGCDYDSAGLKGCGEAMARQLARRGGLVEGFWRIQTEADAADWRMLLEEEIERITSRSNLSFNKQRSNIESFPALQALENCRNPSISDAATLDNLPFTQGEWYGTHTTENLKVTIPWMQAHFFSRKATIWWVEQFVPVTINQRFLKNDFKVRDLVAKVAHKRKDSPTTSAEFDPCQVFPGIEEAILVLEGVHLLNRWGELDRKLEGHPIKNVKFDLLDAILSQGMSETEFQLWLKEPRTPRPNKIHPVHPPTTSRLQRMPLHSGLDLHNVQFHTPMTDSRRIRTENRAKGQLLGLIGRSHESSIKTVGTPVSSDYLRRKRLAKLDTMRGSVDTATDDMLEKSRGRIGNTWGLDDEDDEDGEIEEIRGICSKKRKLAESLAEEIRNTMPGTRGRQLLLDMELDSSQDSLLSVPLRTKRGVGSMPSMNSTRPGTSLSFGCGKGTADDPVEIL</sequence>
<accession>A0AAD8V3N1</accession>
<dbReference type="InterPro" id="IPR006085">
    <property type="entry name" value="XPG_DNA_repair_N"/>
</dbReference>
<gene>
    <name evidence="5" type="ORF">LY79DRAFT_557244</name>
</gene>
<dbReference type="GO" id="GO:0006281">
    <property type="term" value="P:DNA repair"/>
    <property type="evidence" value="ECO:0007669"/>
    <property type="project" value="UniProtKB-ARBA"/>
</dbReference>
<dbReference type="Proteomes" id="UP001230504">
    <property type="component" value="Unassembled WGS sequence"/>
</dbReference>
<feature type="domain" description="XPG-I" evidence="4">
    <location>
        <begin position="118"/>
        <end position="191"/>
    </location>
</feature>
<dbReference type="GO" id="GO:0017108">
    <property type="term" value="F:5'-flap endonuclease activity"/>
    <property type="evidence" value="ECO:0007669"/>
    <property type="project" value="TreeGrafter"/>
</dbReference>
<dbReference type="PANTHER" id="PTHR11081:SF62">
    <property type="entry name" value="XPG-I DOMAIN-CONTAINING PROTEIN"/>
    <property type="match status" value="1"/>
</dbReference>
<dbReference type="Gene3D" id="3.40.50.1010">
    <property type="entry name" value="5'-nuclease"/>
    <property type="match status" value="2"/>
</dbReference>
<evidence type="ECO:0000256" key="2">
    <source>
        <dbReference type="ARBA" id="ARBA00022801"/>
    </source>
</evidence>
<comment type="caution">
    <text evidence="5">The sequence shown here is derived from an EMBL/GenBank/DDBJ whole genome shotgun (WGS) entry which is preliminary data.</text>
</comment>
<name>A0AAD8V3N1_9PEZI</name>
<dbReference type="PANTHER" id="PTHR11081">
    <property type="entry name" value="FLAP ENDONUCLEASE FAMILY MEMBER"/>
    <property type="match status" value="1"/>
</dbReference>
<dbReference type="InterPro" id="IPR006086">
    <property type="entry name" value="XPG-I_dom"/>
</dbReference>
<dbReference type="Pfam" id="PF00752">
    <property type="entry name" value="XPG_N"/>
    <property type="match status" value="1"/>
</dbReference>
<dbReference type="PRINTS" id="PR00853">
    <property type="entry name" value="XPGRADSUPER"/>
</dbReference>
<evidence type="ECO:0000256" key="1">
    <source>
        <dbReference type="ARBA" id="ARBA00022722"/>
    </source>
</evidence>
<keyword evidence="1" id="KW-0540">Nuclease</keyword>
<keyword evidence="2" id="KW-0378">Hydrolase</keyword>
<evidence type="ECO:0000313" key="5">
    <source>
        <dbReference type="EMBL" id="KAK1585997.1"/>
    </source>
</evidence>
<keyword evidence="6" id="KW-1185">Reference proteome</keyword>
<dbReference type="AlphaFoldDB" id="A0AAD8V3N1"/>
<dbReference type="CDD" id="cd09870">
    <property type="entry name" value="PIN_YEN1"/>
    <property type="match status" value="1"/>
</dbReference>
<evidence type="ECO:0000313" key="6">
    <source>
        <dbReference type="Proteomes" id="UP001230504"/>
    </source>
</evidence>
<reference evidence="5" key="1">
    <citation type="submission" date="2021-06" db="EMBL/GenBank/DDBJ databases">
        <title>Comparative genomics, transcriptomics and evolutionary studies reveal genomic signatures of adaptation to plant cell wall in hemibiotrophic fungi.</title>
        <authorList>
            <consortium name="DOE Joint Genome Institute"/>
            <person name="Baroncelli R."/>
            <person name="Diaz J.F."/>
            <person name="Benocci T."/>
            <person name="Peng M."/>
            <person name="Battaglia E."/>
            <person name="Haridas S."/>
            <person name="Andreopoulos W."/>
            <person name="Labutti K."/>
            <person name="Pangilinan J."/>
            <person name="Floch G.L."/>
            <person name="Makela M.R."/>
            <person name="Henrissat B."/>
            <person name="Grigoriev I.V."/>
            <person name="Crouch J.A."/>
            <person name="De Vries R.P."/>
            <person name="Sukno S.A."/>
            <person name="Thon M.R."/>
        </authorList>
    </citation>
    <scope>NUCLEOTIDE SEQUENCE</scope>
    <source>
        <strain evidence="5">CBS 125086</strain>
    </source>
</reference>
<dbReference type="InterPro" id="IPR036279">
    <property type="entry name" value="5-3_exonuclease_C_sf"/>
</dbReference>
<dbReference type="SUPFAM" id="SSF47807">
    <property type="entry name" value="5' to 3' exonuclease, C-terminal subdomain"/>
    <property type="match status" value="1"/>
</dbReference>